<evidence type="ECO:0000256" key="3">
    <source>
        <dbReference type="ARBA" id="ARBA00022750"/>
    </source>
</evidence>
<evidence type="ECO:0000256" key="4">
    <source>
        <dbReference type="ARBA" id="ARBA00022801"/>
    </source>
</evidence>
<dbReference type="FunFam" id="2.40.70.10:FF:000115">
    <property type="entry name" value="Lysosomal aspartic protease"/>
    <property type="match status" value="1"/>
</dbReference>
<evidence type="ECO:0000256" key="8">
    <source>
        <dbReference type="SAM" id="SignalP"/>
    </source>
</evidence>
<dbReference type="SUPFAM" id="SSF50630">
    <property type="entry name" value="Acid proteases"/>
    <property type="match status" value="1"/>
</dbReference>
<feature type="signal peptide" evidence="8">
    <location>
        <begin position="1"/>
        <end position="20"/>
    </location>
</feature>
<dbReference type="InterPro" id="IPR034164">
    <property type="entry name" value="Pepsin-like_dom"/>
</dbReference>
<keyword evidence="4 7" id="KW-0378">Hydrolase</keyword>
<evidence type="ECO:0000256" key="1">
    <source>
        <dbReference type="ARBA" id="ARBA00007447"/>
    </source>
</evidence>
<feature type="domain" description="Peptidase A1" evidence="9">
    <location>
        <begin position="104"/>
        <end position="412"/>
    </location>
</feature>
<dbReference type="GO" id="GO:0004190">
    <property type="term" value="F:aspartic-type endopeptidase activity"/>
    <property type="evidence" value="ECO:0007669"/>
    <property type="project" value="UniProtKB-KW"/>
</dbReference>
<dbReference type="InterPro" id="IPR001969">
    <property type="entry name" value="Aspartic_peptidase_AS"/>
</dbReference>
<keyword evidence="8" id="KW-0732">Signal</keyword>
<keyword evidence="6" id="KW-1015">Disulfide bond</keyword>
<dbReference type="PROSITE" id="PS51767">
    <property type="entry name" value="PEPTIDASE_A1"/>
    <property type="match status" value="1"/>
</dbReference>
<reference evidence="10" key="1">
    <citation type="submission" date="2021-01" db="EMBL/GenBank/DDBJ databases">
        <authorList>
            <person name="Kaushik A."/>
        </authorList>
    </citation>
    <scope>NUCLEOTIDE SEQUENCE</scope>
    <source>
        <strain evidence="10">AG1-1C</strain>
    </source>
</reference>
<dbReference type="PRINTS" id="PR00792">
    <property type="entry name" value="PEPSIN"/>
</dbReference>
<dbReference type="InterPro" id="IPR021109">
    <property type="entry name" value="Peptidase_aspartic_dom_sf"/>
</dbReference>
<feature type="active site" evidence="5">
    <location>
        <position position="122"/>
    </location>
</feature>
<protein>
    <recommendedName>
        <fullName evidence="9">Peptidase A1 domain-containing protein</fullName>
    </recommendedName>
</protein>
<dbReference type="PANTHER" id="PTHR47966">
    <property type="entry name" value="BETA-SITE APP-CLEAVING ENZYME, ISOFORM A-RELATED"/>
    <property type="match status" value="1"/>
</dbReference>
<keyword evidence="3 7" id="KW-0064">Aspartyl protease</keyword>
<dbReference type="GO" id="GO:0006508">
    <property type="term" value="P:proteolysis"/>
    <property type="evidence" value="ECO:0007669"/>
    <property type="project" value="UniProtKB-KW"/>
</dbReference>
<feature type="chain" id="PRO_5034212508" description="Peptidase A1 domain-containing protein" evidence="8">
    <location>
        <begin position="21"/>
        <end position="415"/>
    </location>
</feature>
<dbReference type="AlphaFoldDB" id="A0A8H3B3J0"/>
<dbReference type="CDD" id="cd05471">
    <property type="entry name" value="pepsin_like"/>
    <property type="match status" value="1"/>
</dbReference>
<evidence type="ECO:0000256" key="2">
    <source>
        <dbReference type="ARBA" id="ARBA00022670"/>
    </source>
</evidence>
<dbReference type="Pfam" id="PF00026">
    <property type="entry name" value="Asp"/>
    <property type="match status" value="1"/>
</dbReference>
<evidence type="ECO:0000259" key="9">
    <source>
        <dbReference type="PROSITE" id="PS51767"/>
    </source>
</evidence>
<evidence type="ECO:0000313" key="11">
    <source>
        <dbReference type="Proteomes" id="UP000663846"/>
    </source>
</evidence>
<gene>
    <name evidence="10" type="ORF">RDB_LOCUS139505</name>
</gene>
<evidence type="ECO:0000313" key="10">
    <source>
        <dbReference type="EMBL" id="CAE6446933.1"/>
    </source>
</evidence>
<dbReference type="Proteomes" id="UP000663846">
    <property type="component" value="Unassembled WGS sequence"/>
</dbReference>
<comment type="caution">
    <text evidence="10">The sequence shown here is derived from an EMBL/GenBank/DDBJ whole genome shotgun (WGS) entry which is preliminary data.</text>
</comment>
<evidence type="ECO:0000256" key="6">
    <source>
        <dbReference type="PIRSR" id="PIRSR601461-2"/>
    </source>
</evidence>
<evidence type="ECO:0000256" key="7">
    <source>
        <dbReference type="RuleBase" id="RU000454"/>
    </source>
</evidence>
<dbReference type="InterPro" id="IPR033121">
    <property type="entry name" value="PEPTIDASE_A1"/>
</dbReference>
<organism evidence="10 11">
    <name type="scientific">Rhizoctonia solani</name>
    <dbReference type="NCBI Taxonomy" id="456999"/>
    <lineage>
        <taxon>Eukaryota</taxon>
        <taxon>Fungi</taxon>
        <taxon>Dikarya</taxon>
        <taxon>Basidiomycota</taxon>
        <taxon>Agaricomycotina</taxon>
        <taxon>Agaricomycetes</taxon>
        <taxon>Cantharellales</taxon>
        <taxon>Ceratobasidiaceae</taxon>
        <taxon>Rhizoctonia</taxon>
    </lineage>
</organism>
<comment type="similarity">
    <text evidence="1 7">Belongs to the peptidase A1 family.</text>
</comment>
<dbReference type="PROSITE" id="PS00141">
    <property type="entry name" value="ASP_PROTEASE"/>
    <property type="match status" value="1"/>
</dbReference>
<dbReference type="Gene3D" id="2.40.70.10">
    <property type="entry name" value="Acid Proteases"/>
    <property type="match status" value="2"/>
</dbReference>
<dbReference type="InterPro" id="IPR001461">
    <property type="entry name" value="Aspartic_peptidase_A1"/>
</dbReference>
<dbReference type="PANTHER" id="PTHR47966:SF51">
    <property type="entry name" value="BETA-SITE APP-CLEAVING ENZYME, ISOFORM A-RELATED"/>
    <property type="match status" value="1"/>
</dbReference>
<name>A0A8H3B3J0_9AGAM</name>
<dbReference type="EMBL" id="CAJMWS010000476">
    <property type="protein sequence ID" value="CAE6446933.1"/>
    <property type="molecule type" value="Genomic_DNA"/>
</dbReference>
<proteinExistence type="inferred from homology"/>
<feature type="active site" evidence="5">
    <location>
        <position position="298"/>
    </location>
</feature>
<evidence type="ECO:0000256" key="5">
    <source>
        <dbReference type="PIRSR" id="PIRSR601461-1"/>
    </source>
</evidence>
<keyword evidence="2 7" id="KW-0645">Protease</keyword>
<accession>A0A8H3B3J0</accession>
<feature type="disulfide bond" evidence="6">
    <location>
        <begin position="135"/>
        <end position="140"/>
    </location>
</feature>
<sequence>MRTSFTTAFAILALGYSTSAAPTSGPKRGITIPLSKRSNGTSLAKDGVIVPGALAAFTKRVQQKYARGNAAYKKNTGKALFSNLEKPLARRQNEALTDESGELWAGTITIGTPAQSFLVDFDTGSADIWVPNSSCNSGGCSGHNSYNPSASSTSTAKSGDFSIQYGDGSTSSGPIYTDKITVAGLTATKQYFSAVTSESESFSSDPSDGLVGLAFSSISQIGQPTIIESLYSSGAISEPTFGFKLTSSGAELYIGGTDESLYTGDITYSPLTSQSYWLTTGSATVDGSSAYSGGMIIDSGTTLVVGPTDSVASFWGAVDGASACDSSVCGGDGYYTFSCSNPPSIAFEFNGPSFAMSSSSLSIGTTDSSGSTCVGSIMATSSVPDDAWIVGDAFMTNVYNVFDEANSQVGFANLA</sequence>